<feature type="domain" description="PapC N-terminal" evidence="11">
    <location>
        <begin position="22"/>
        <end position="167"/>
    </location>
</feature>
<evidence type="ECO:0000256" key="4">
    <source>
        <dbReference type="ARBA" id="ARBA00022452"/>
    </source>
</evidence>
<keyword evidence="5" id="KW-0812">Transmembrane</keyword>
<comment type="subcellular location">
    <subcellularLocation>
        <location evidence="1">Cell outer membrane</location>
        <topology evidence="1">Multi-pass membrane protein</topology>
    </subcellularLocation>
</comment>
<dbReference type="Pfam" id="PF00577">
    <property type="entry name" value="Usher"/>
    <property type="match status" value="1"/>
</dbReference>
<keyword evidence="7" id="KW-0472">Membrane</keyword>
<dbReference type="InterPro" id="IPR025885">
    <property type="entry name" value="PapC_N"/>
</dbReference>
<evidence type="ECO:0000259" key="10">
    <source>
        <dbReference type="Pfam" id="PF13953"/>
    </source>
</evidence>
<name>A0A5J6WWA9_9GAMM</name>
<dbReference type="InterPro" id="IPR025949">
    <property type="entry name" value="PapC-like_C"/>
</dbReference>
<keyword evidence="8" id="KW-0998">Cell outer membrane</keyword>
<dbReference type="GO" id="GO:0009279">
    <property type="term" value="C:cell outer membrane"/>
    <property type="evidence" value="ECO:0007669"/>
    <property type="project" value="UniProtKB-SubCell"/>
</dbReference>
<proteinExistence type="inferred from homology"/>
<dbReference type="Gene3D" id="2.60.40.3110">
    <property type="match status" value="1"/>
</dbReference>
<evidence type="ECO:0000256" key="1">
    <source>
        <dbReference type="ARBA" id="ARBA00004571"/>
    </source>
</evidence>
<feature type="chain" id="PRO_5023899828" evidence="9">
    <location>
        <begin position="21"/>
        <end position="818"/>
    </location>
</feature>
<gene>
    <name evidence="12" type="ORF">FE240_06905</name>
</gene>
<dbReference type="InterPro" id="IPR042186">
    <property type="entry name" value="FimD_plug_dom"/>
</dbReference>
<evidence type="ECO:0000256" key="8">
    <source>
        <dbReference type="ARBA" id="ARBA00023237"/>
    </source>
</evidence>
<evidence type="ECO:0000313" key="13">
    <source>
        <dbReference type="Proteomes" id="UP000594034"/>
    </source>
</evidence>
<evidence type="ECO:0000256" key="9">
    <source>
        <dbReference type="SAM" id="SignalP"/>
    </source>
</evidence>
<dbReference type="InterPro" id="IPR043142">
    <property type="entry name" value="PapC-like_C_sf"/>
</dbReference>
<evidence type="ECO:0000256" key="6">
    <source>
        <dbReference type="ARBA" id="ARBA00022729"/>
    </source>
</evidence>
<comment type="similarity">
    <text evidence="2">Belongs to the fimbrial export usher family.</text>
</comment>
<feature type="signal peptide" evidence="9">
    <location>
        <begin position="1"/>
        <end position="20"/>
    </location>
</feature>
<dbReference type="InterPro" id="IPR037224">
    <property type="entry name" value="PapC_N_sf"/>
</dbReference>
<keyword evidence="13" id="KW-1185">Reference proteome</keyword>
<evidence type="ECO:0000256" key="3">
    <source>
        <dbReference type="ARBA" id="ARBA00022448"/>
    </source>
</evidence>
<reference evidence="12 13" key="1">
    <citation type="submission" date="2019-05" db="EMBL/GenBank/DDBJ databases">
        <title>OXA-830, a novel chromosomally encoded expanded-spectrum class D beta-lactamase in Aeromonas simiae.</title>
        <authorList>
            <person name="Zhou W."/>
            <person name="Chen Q."/>
        </authorList>
    </citation>
    <scope>NUCLEOTIDE SEQUENCE [LARGE SCALE GENOMIC DNA]</scope>
    <source>
        <strain evidence="12 13">A6</strain>
    </source>
</reference>
<dbReference type="Gene3D" id="2.60.40.2070">
    <property type="match status" value="1"/>
</dbReference>
<dbReference type="Pfam" id="PF13954">
    <property type="entry name" value="PapC_N"/>
    <property type="match status" value="1"/>
</dbReference>
<evidence type="ECO:0000256" key="2">
    <source>
        <dbReference type="ARBA" id="ARBA00008064"/>
    </source>
</evidence>
<evidence type="ECO:0000256" key="5">
    <source>
        <dbReference type="ARBA" id="ARBA00022692"/>
    </source>
</evidence>
<dbReference type="Proteomes" id="UP000594034">
    <property type="component" value="Chromosome"/>
</dbReference>
<dbReference type="Gene3D" id="3.10.20.410">
    <property type="match status" value="1"/>
</dbReference>
<dbReference type="InterPro" id="IPR000015">
    <property type="entry name" value="Fimb_usher"/>
</dbReference>
<dbReference type="PANTHER" id="PTHR30451">
    <property type="entry name" value="OUTER MEMBRANE USHER PROTEIN"/>
    <property type="match status" value="1"/>
</dbReference>
<dbReference type="GO" id="GO:0015473">
    <property type="term" value="F:fimbrial usher porin activity"/>
    <property type="evidence" value="ECO:0007669"/>
    <property type="project" value="InterPro"/>
</dbReference>
<protein>
    <submittedName>
        <fullName evidence="12">PapC/FimD family outer membrane usher protein</fullName>
    </submittedName>
</protein>
<dbReference type="AlphaFoldDB" id="A0A5J6WWA9"/>
<sequence>MRYWQLIAALVLAGSGIAKAVEFNTDILDSEDRENIDLSQFSQAGYIMPGHYSLTLKLNDRYLSEQEVIFREREQQGEPEVVVCLSKDQVELLGLRPEALALVTFDEDASCGDFSSLDGVTLRGDLSESELKVSIPQAWLEYRDPSWLPPSHWEEGVSGLLLDYNLNLSMTDQYRGNTNQNATVSGVAGANVGPWRLRADYQGNYAHSSGEAGRQDAFDWTRIYAYRALPELMAKLTMGEDYYSSNIFDAWRYTGAVLASDEQQLPPSLRGYAPEVSGIAKTNAKVIISQQGRVIYQTMVAAGPFRIQELNSAVNGQLDVRVEEEDGSLQEFQINTATVPYLTRPGQIRYKLAAGKPSDYQHHLNGPLFATGEMSWGISNAWSLYGGGILSEDYHSLALGVGRDLNALGTLSVDVTQAQANLTEQEKKRGRSYRLSYSKRFDEMDSEVTFAGYRFSERDYLSMSDFLSARENEGVFKNSKELYTVTASKSFPEQRISAYINWTHQTYWDTSASNQYSLSASKYLDIGSYHSISATLSAAQSEYNGRKENTFYLTASMPLGQGTLSYNGNFNGGSNSHSVSWYERLDEGDTYRLTAGESSDGGRVSSQFSGYYTRNGSMADVTASLSWSQEQYTSAGLSLNGGMTMTAEGAALHPSGSNGGTRMMITTEGVPDVPVGHNQVTNEQGVAVEPGYASYSLSSTSIDINRLPDNIEVEGSPVSEVILTEGAIGYRHFEILKGQKMLATLSREDGTPPPFGASVRNERQREVGMVGDAGVAWLSGINPGETLTLVWGSSGRCLTEVPDSSEQLEVALTCRAVQ</sequence>
<feature type="domain" description="PapC-like C-terminal" evidence="10">
    <location>
        <begin position="742"/>
        <end position="797"/>
    </location>
</feature>
<dbReference type="Pfam" id="PF13953">
    <property type="entry name" value="PapC_C"/>
    <property type="match status" value="1"/>
</dbReference>
<keyword evidence="4" id="KW-1134">Transmembrane beta strand</keyword>
<evidence type="ECO:0000313" key="12">
    <source>
        <dbReference type="EMBL" id="QFI54447.1"/>
    </source>
</evidence>
<evidence type="ECO:0000256" key="7">
    <source>
        <dbReference type="ARBA" id="ARBA00023136"/>
    </source>
</evidence>
<dbReference type="SUPFAM" id="SSF141729">
    <property type="entry name" value="FimD N-terminal domain-like"/>
    <property type="match status" value="1"/>
</dbReference>
<dbReference type="GO" id="GO:0009297">
    <property type="term" value="P:pilus assembly"/>
    <property type="evidence" value="ECO:0007669"/>
    <property type="project" value="InterPro"/>
</dbReference>
<organism evidence="12 13">
    <name type="scientific">Aeromonas simiae</name>
    <dbReference type="NCBI Taxonomy" id="218936"/>
    <lineage>
        <taxon>Bacteria</taxon>
        <taxon>Pseudomonadati</taxon>
        <taxon>Pseudomonadota</taxon>
        <taxon>Gammaproteobacteria</taxon>
        <taxon>Aeromonadales</taxon>
        <taxon>Aeromonadaceae</taxon>
        <taxon>Aeromonas</taxon>
    </lineage>
</organism>
<keyword evidence="6 9" id="KW-0732">Signal</keyword>
<dbReference type="PANTHER" id="PTHR30451:SF10">
    <property type="entry name" value="OUTER MEMBRANE USHER PROTEIN YFCU-RELATED"/>
    <property type="match status" value="1"/>
</dbReference>
<dbReference type="KEGG" id="asim:FE240_06905"/>
<dbReference type="EMBL" id="CP040449">
    <property type="protein sequence ID" value="QFI54447.1"/>
    <property type="molecule type" value="Genomic_DNA"/>
</dbReference>
<dbReference type="Gene3D" id="2.60.40.2610">
    <property type="entry name" value="Outer membrane usher protein FimD, plug domain"/>
    <property type="match status" value="1"/>
</dbReference>
<keyword evidence="3" id="KW-0813">Transport</keyword>
<evidence type="ECO:0000259" key="11">
    <source>
        <dbReference type="Pfam" id="PF13954"/>
    </source>
</evidence>
<accession>A0A5J6WWA9</accession>